<evidence type="ECO:0000313" key="2">
    <source>
        <dbReference type="EMBL" id="TPX09968.1"/>
    </source>
</evidence>
<proteinExistence type="predicted"/>
<dbReference type="GeneID" id="41976262"/>
<feature type="compositionally biased region" description="Polar residues" evidence="1">
    <location>
        <begin position="1"/>
        <end position="10"/>
    </location>
</feature>
<sequence>MASLPSQTNAVEPEEATRMGGDHTSAEHAADDCKDTPVDEDYVFKDKKDIQKKAKNDLLSPVTLVSVLMARLREGKDPYAGQDPYTPAEYPLDLSAIPWYKYESLLGPAIVPHPGPPPVPPYDDIQGALQWLARARVLNAYTAYDLYKSHLRKTDPEVLDKWKEEEEKARKELGLECLRSVFFWLGCGRYHVEYETFGILLRHMRILELCKIAGTYEEEKTVATAILEAIDAKVLLKLLVDSETISESAAQMLLGLIERVEATQADHPYHDPPLLMYRTVRAGVPEEKWWGGEYADWTVEERDVHSCYLLEEEIGVDTWCFEY</sequence>
<dbReference type="InParanoid" id="A0A507AYT4"/>
<dbReference type="Proteomes" id="UP000319257">
    <property type="component" value="Unassembled WGS sequence"/>
</dbReference>
<reference evidence="2 3" key="1">
    <citation type="submission" date="2019-06" db="EMBL/GenBank/DDBJ databases">
        <title>Draft genome sequence of the filamentous fungus Phialemoniopsis curvata isolated from diesel fuel.</title>
        <authorList>
            <person name="Varaljay V.A."/>
            <person name="Lyon W.J."/>
            <person name="Crouch A.L."/>
            <person name="Drake C.E."/>
            <person name="Hollomon J.M."/>
            <person name="Nadeau L.J."/>
            <person name="Nunn H.S."/>
            <person name="Stevenson B.S."/>
            <person name="Bojanowski C.L."/>
            <person name="Crookes-Goodson W.J."/>
        </authorList>
    </citation>
    <scope>NUCLEOTIDE SEQUENCE [LARGE SCALE GENOMIC DNA]</scope>
    <source>
        <strain evidence="2 3">D216</strain>
    </source>
</reference>
<evidence type="ECO:0000313" key="3">
    <source>
        <dbReference type="Proteomes" id="UP000319257"/>
    </source>
</evidence>
<protein>
    <submittedName>
        <fullName evidence="2">Uncharacterized protein</fullName>
    </submittedName>
</protein>
<organism evidence="2 3">
    <name type="scientific">Thyridium curvatum</name>
    <dbReference type="NCBI Taxonomy" id="1093900"/>
    <lineage>
        <taxon>Eukaryota</taxon>
        <taxon>Fungi</taxon>
        <taxon>Dikarya</taxon>
        <taxon>Ascomycota</taxon>
        <taxon>Pezizomycotina</taxon>
        <taxon>Sordariomycetes</taxon>
        <taxon>Sordariomycetidae</taxon>
        <taxon>Thyridiales</taxon>
        <taxon>Thyridiaceae</taxon>
        <taxon>Thyridium</taxon>
    </lineage>
</organism>
<name>A0A507AYT4_9PEZI</name>
<gene>
    <name evidence="2" type="ORF">E0L32_008815</name>
</gene>
<comment type="caution">
    <text evidence="2">The sequence shown here is derived from an EMBL/GenBank/DDBJ whole genome shotgun (WGS) entry which is preliminary data.</text>
</comment>
<keyword evidence="3" id="KW-1185">Reference proteome</keyword>
<dbReference type="RefSeq" id="XP_030991679.1">
    <property type="nucleotide sequence ID" value="XM_031143711.1"/>
</dbReference>
<feature type="region of interest" description="Disordered" evidence="1">
    <location>
        <begin position="1"/>
        <end position="38"/>
    </location>
</feature>
<evidence type="ECO:0000256" key="1">
    <source>
        <dbReference type="SAM" id="MobiDB-lite"/>
    </source>
</evidence>
<feature type="compositionally biased region" description="Basic and acidic residues" evidence="1">
    <location>
        <begin position="15"/>
        <end position="38"/>
    </location>
</feature>
<accession>A0A507AYT4</accession>
<dbReference type="AlphaFoldDB" id="A0A507AYT4"/>
<dbReference type="EMBL" id="SKBQ01000060">
    <property type="protein sequence ID" value="TPX09968.1"/>
    <property type="molecule type" value="Genomic_DNA"/>
</dbReference>